<dbReference type="PIRSF" id="PIRSF029811">
    <property type="entry name" value="UCP029811"/>
    <property type="match status" value="1"/>
</dbReference>
<accession>A0A2A5CAM4</accession>
<dbReference type="Pfam" id="PF04264">
    <property type="entry name" value="YceI"/>
    <property type="match status" value="1"/>
</dbReference>
<reference evidence="4" key="1">
    <citation type="submission" date="2017-08" db="EMBL/GenBank/DDBJ databases">
        <title>A dynamic microbial community with high functional redundancy inhabits the cold, oxic subseafloor aquifer.</title>
        <authorList>
            <person name="Tully B.J."/>
            <person name="Wheat C.G."/>
            <person name="Glazer B.T."/>
            <person name="Huber J.A."/>
        </authorList>
    </citation>
    <scope>NUCLEOTIDE SEQUENCE [LARGE SCALE GENOMIC DNA]</scope>
</reference>
<gene>
    <name evidence="3" type="ORF">COA71_09810</name>
</gene>
<dbReference type="SMART" id="SM00867">
    <property type="entry name" value="YceI"/>
    <property type="match status" value="1"/>
</dbReference>
<dbReference type="EMBL" id="NVWI01000007">
    <property type="protein sequence ID" value="PCJ40887.1"/>
    <property type="molecule type" value="Genomic_DNA"/>
</dbReference>
<dbReference type="SUPFAM" id="SSF101874">
    <property type="entry name" value="YceI-like"/>
    <property type="match status" value="1"/>
</dbReference>
<proteinExistence type="predicted"/>
<dbReference type="Gene3D" id="2.40.128.110">
    <property type="entry name" value="Lipid/polyisoprenoid-binding, YceI-like"/>
    <property type="match status" value="1"/>
</dbReference>
<sequence length="196" mass="20810">MPSTPKLSLVGIFLGLLSMSAHADWELNSADSSLYYVTSKAAAVSEINSFGNLSGSISNQGNAILEIDLSSVDTAIAVRNQRVKDMLFETQRFPTATISINVNAADLSNMAVGSSVTANYNYSLSLHGISSDLNADLRLTKTSNNRIEIQPARPIILGAALFGLAEGVEALREIAGLPSINPNVVVDFSLVYEDGM</sequence>
<protein>
    <recommendedName>
        <fullName evidence="2">Lipid/polyisoprenoid-binding YceI-like domain-containing protein</fullName>
    </recommendedName>
</protein>
<feature type="signal peptide" evidence="1">
    <location>
        <begin position="1"/>
        <end position="23"/>
    </location>
</feature>
<dbReference type="AlphaFoldDB" id="A0A2A5CAM4"/>
<feature type="domain" description="Lipid/polyisoprenoid-binding YceI-like" evidence="2">
    <location>
        <begin position="24"/>
        <end position="193"/>
    </location>
</feature>
<dbReference type="Proteomes" id="UP000228987">
    <property type="component" value="Unassembled WGS sequence"/>
</dbReference>
<evidence type="ECO:0000259" key="2">
    <source>
        <dbReference type="SMART" id="SM00867"/>
    </source>
</evidence>
<evidence type="ECO:0000256" key="1">
    <source>
        <dbReference type="SAM" id="SignalP"/>
    </source>
</evidence>
<feature type="chain" id="PRO_5012652995" description="Lipid/polyisoprenoid-binding YceI-like domain-containing protein" evidence="1">
    <location>
        <begin position="24"/>
        <end position="196"/>
    </location>
</feature>
<name>A0A2A5CAM4_9GAMM</name>
<evidence type="ECO:0000313" key="3">
    <source>
        <dbReference type="EMBL" id="PCJ40887.1"/>
    </source>
</evidence>
<dbReference type="InterPro" id="IPR036761">
    <property type="entry name" value="TTHA0802/YceI-like_sf"/>
</dbReference>
<dbReference type="InterPro" id="IPR007372">
    <property type="entry name" value="Lipid/polyisoprenoid-bd_YceI"/>
</dbReference>
<organism evidence="3 4">
    <name type="scientific">SAR86 cluster bacterium</name>
    <dbReference type="NCBI Taxonomy" id="2030880"/>
    <lineage>
        <taxon>Bacteria</taxon>
        <taxon>Pseudomonadati</taxon>
        <taxon>Pseudomonadota</taxon>
        <taxon>Gammaproteobacteria</taxon>
        <taxon>SAR86 cluster</taxon>
    </lineage>
</organism>
<evidence type="ECO:0000313" key="4">
    <source>
        <dbReference type="Proteomes" id="UP000228987"/>
    </source>
</evidence>
<dbReference type="InterPro" id="IPR027016">
    <property type="entry name" value="UCP029811"/>
</dbReference>
<keyword evidence="1" id="KW-0732">Signal</keyword>
<comment type="caution">
    <text evidence="3">The sequence shown here is derived from an EMBL/GenBank/DDBJ whole genome shotgun (WGS) entry which is preliminary data.</text>
</comment>